<dbReference type="GO" id="GO:0008168">
    <property type="term" value="F:methyltransferase activity"/>
    <property type="evidence" value="ECO:0007669"/>
    <property type="project" value="UniProtKB-KW"/>
</dbReference>
<name>A0A6A9JZP0_PSEAI</name>
<evidence type="ECO:0000259" key="1">
    <source>
        <dbReference type="Pfam" id="PF13649"/>
    </source>
</evidence>
<protein>
    <submittedName>
        <fullName evidence="2">Methyltransferase domain-containing protein</fullName>
    </submittedName>
</protein>
<feature type="domain" description="Methyltransferase" evidence="1">
    <location>
        <begin position="34"/>
        <end position="126"/>
    </location>
</feature>
<sequence>MEHSRFHAASLGAPAHPTLLQALSHWQDEPGLALDLGCGSGRDSLELLRNGWAVQAIDRDADALRLLRDQAPEAHRARLETRQAGFESLVLPTAQLVNASFALPFCAAPVFSRLWREIESTLAVGGLFAGHLFGERDQWRERGLTLHSREQAQALLGDWQVLQFEELEWQGRTALGRDKHWHLFAIVARRRD</sequence>
<evidence type="ECO:0000313" key="2">
    <source>
        <dbReference type="EMBL" id="MUI61454.1"/>
    </source>
</evidence>
<dbReference type="AlphaFoldDB" id="A0A6A9JZP0"/>
<dbReference type="CDD" id="cd02440">
    <property type="entry name" value="AdoMet_MTases"/>
    <property type="match status" value="1"/>
</dbReference>
<dbReference type="InterPro" id="IPR041698">
    <property type="entry name" value="Methyltransf_25"/>
</dbReference>
<dbReference type="SUPFAM" id="SSF53335">
    <property type="entry name" value="S-adenosyl-L-methionine-dependent methyltransferases"/>
    <property type="match status" value="1"/>
</dbReference>
<dbReference type="Gene3D" id="3.40.50.150">
    <property type="entry name" value="Vaccinia Virus protein VP39"/>
    <property type="match status" value="1"/>
</dbReference>
<gene>
    <name evidence="2" type="ORF">GNQ20_26935</name>
</gene>
<accession>A0A6A9JZP0</accession>
<dbReference type="EMBL" id="WOAJ01000015">
    <property type="protein sequence ID" value="MUI61454.1"/>
    <property type="molecule type" value="Genomic_DNA"/>
</dbReference>
<dbReference type="Pfam" id="PF13649">
    <property type="entry name" value="Methyltransf_25"/>
    <property type="match status" value="1"/>
</dbReference>
<keyword evidence="2" id="KW-0808">Transferase</keyword>
<reference evidence="2" key="1">
    <citation type="submission" date="2019-11" db="EMBL/GenBank/DDBJ databases">
        <title>Genomes of ocular Pseudomonas aeruginosa isolates.</title>
        <authorList>
            <person name="Khan M."/>
            <person name="Rice S.A."/>
            <person name="Willcox M.D.P."/>
            <person name="Stapleton F."/>
        </authorList>
    </citation>
    <scope>NUCLEOTIDE SEQUENCE</scope>
    <source>
        <strain evidence="2">PA206</strain>
    </source>
</reference>
<dbReference type="InterPro" id="IPR029063">
    <property type="entry name" value="SAM-dependent_MTases_sf"/>
</dbReference>
<organism evidence="2">
    <name type="scientific">Pseudomonas aeruginosa</name>
    <dbReference type="NCBI Taxonomy" id="287"/>
    <lineage>
        <taxon>Bacteria</taxon>
        <taxon>Pseudomonadati</taxon>
        <taxon>Pseudomonadota</taxon>
        <taxon>Gammaproteobacteria</taxon>
        <taxon>Pseudomonadales</taxon>
        <taxon>Pseudomonadaceae</taxon>
        <taxon>Pseudomonas</taxon>
    </lineage>
</organism>
<proteinExistence type="predicted"/>
<dbReference type="RefSeq" id="WP_155681981.1">
    <property type="nucleotide sequence ID" value="NZ_WOAJ01000015.1"/>
</dbReference>
<dbReference type="GO" id="GO:0032259">
    <property type="term" value="P:methylation"/>
    <property type="evidence" value="ECO:0007669"/>
    <property type="project" value="UniProtKB-KW"/>
</dbReference>
<comment type="caution">
    <text evidence="2">The sequence shown here is derived from an EMBL/GenBank/DDBJ whole genome shotgun (WGS) entry which is preliminary data.</text>
</comment>
<keyword evidence="2" id="KW-0489">Methyltransferase</keyword>